<dbReference type="EMBL" id="JAUTXT010000038">
    <property type="protein sequence ID" value="KAK3671874.1"/>
    <property type="molecule type" value="Genomic_DNA"/>
</dbReference>
<feature type="transmembrane region" description="Helical" evidence="7">
    <location>
        <begin position="331"/>
        <end position="353"/>
    </location>
</feature>
<accession>A0AAE0TQH4</accession>
<dbReference type="Proteomes" id="UP001274830">
    <property type="component" value="Unassembled WGS sequence"/>
</dbReference>
<dbReference type="PANTHER" id="PTHR22950:SF668">
    <property type="entry name" value="AMINO ACID TRANSPORTER (EUROFUNG)"/>
    <property type="match status" value="1"/>
</dbReference>
<feature type="compositionally biased region" description="Basic and acidic residues" evidence="6">
    <location>
        <begin position="1"/>
        <end position="11"/>
    </location>
</feature>
<dbReference type="InterPro" id="IPR013057">
    <property type="entry name" value="AA_transpt_TM"/>
</dbReference>
<proteinExistence type="inferred from homology"/>
<dbReference type="Gene3D" id="1.20.1740.10">
    <property type="entry name" value="Amino acid/polyamine transporter I"/>
    <property type="match status" value="1"/>
</dbReference>
<evidence type="ECO:0000256" key="5">
    <source>
        <dbReference type="ARBA" id="ARBA00023136"/>
    </source>
</evidence>
<dbReference type="AlphaFoldDB" id="A0AAE0TQH4"/>
<feature type="transmembrane region" description="Helical" evidence="7">
    <location>
        <begin position="373"/>
        <end position="393"/>
    </location>
</feature>
<name>A0AAE0TQH4_9PEZI</name>
<dbReference type="GO" id="GO:0015179">
    <property type="term" value="F:L-amino acid transmembrane transporter activity"/>
    <property type="evidence" value="ECO:0007669"/>
    <property type="project" value="TreeGrafter"/>
</dbReference>
<keyword evidence="10" id="KW-1185">Reference proteome</keyword>
<organism evidence="9 10">
    <name type="scientific">Recurvomyces mirabilis</name>
    <dbReference type="NCBI Taxonomy" id="574656"/>
    <lineage>
        <taxon>Eukaryota</taxon>
        <taxon>Fungi</taxon>
        <taxon>Dikarya</taxon>
        <taxon>Ascomycota</taxon>
        <taxon>Pezizomycotina</taxon>
        <taxon>Dothideomycetes</taxon>
        <taxon>Dothideomycetidae</taxon>
        <taxon>Mycosphaerellales</taxon>
        <taxon>Teratosphaeriaceae</taxon>
        <taxon>Recurvomyces</taxon>
    </lineage>
</organism>
<evidence type="ECO:0000313" key="10">
    <source>
        <dbReference type="Proteomes" id="UP001274830"/>
    </source>
</evidence>
<feature type="transmembrane region" description="Helical" evidence="7">
    <location>
        <begin position="198"/>
        <end position="216"/>
    </location>
</feature>
<feature type="transmembrane region" description="Helical" evidence="7">
    <location>
        <begin position="139"/>
        <end position="164"/>
    </location>
</feature>
<dbReference type="PANTHER" id="PTHR22950">
    <property type="entry name" value="AMINO ACID TRANSPORTER"/>
    <property type="match status" value="1"/>
</dbReference>
<evidence type="ECO:0000256" key="4">
    <source>
        <dbReference type="ARBA" id="ARBA00022989"/>
    </source>
</evidence>
<feature type="transmembrane region" description="Helical" evidence="7">
    <location>
        <begin position="414"/>
        <end position="438"/>
    </location>
</feature>
<dbReference type="Pfam" id="PF01490">
    <property type="entry name" value="Aa_trans"/>
    <property type="match status" value="1"/>
</dbReference>
<evidence type="ECO:0000259" key="8">
    <source>
        <dbReference type="Pfam" id="PF01490"/>
    </source>
</evidence>
<feature type="transmembrane region" description="Helical" evidence="7">
    <location>
        <begin position="298"/>
        <end position="319"/>
    </location>
</feature>
<evidence type="ECO:0000313" key="9">
    <source>
        <dbReference type="EMBL" id="KAK3671874.1"/>
    </source>
</evidence>
<evidence type="ECO:0000256" key="7">
    <source>
        <dbReference type="SAM" id="Phobius"/>
    </source>
</evidence>
<feature type="transmembrane region" description="Helical" evidence="7">
    <location>
        <begin position="222"/>
        <end position="241"/>
    </location>
</feature>
<dbReference type="GO" id="GO:0016020">
    <property type="term" value="C:membrane"/>
    <property type="evidence" value="ECO:0007669"/>
    <property type="project" value="UniProtKB-SubCell"/>
</dbReference>
<reference evidence="9" key="1">
    <citation type="submission" date="2023-07" db="EMBL/GenBank/DDBJ databases">
        <title>Black Yeasts Isolated from many extreme environments.</title>
        <authorList>
            <person name="Coleine C."/>
            <person name="Stajich J.E."/>
            <person name="Selbmann L."/>
        </authorList>
    </citation>
    <scope>NUCLEOTIDE SEQUENCE</scope>
    <source>
        <strain evidence="9">CCFEE 5485</strain>
    </source>
</reference>
<feature type="compositionally biased region" description="Polar residues" evidence="6">
    <location>
        <begin position="30"/>
        <end position="78"/>
    </location>
</feature>
<comment type="subcellular location">
    <subcellularLocation>
        <location evidence="1">Membrane</location>
        <topology evidence="1">Multi-pass membrane protein</topology>
    </subcellularLocation>
</comment>
<sequence>MSDPNHFDVINHRSARTEQNGSQPDAVMTSYPSTLESTSLPQAASMLSKTSSSEAHQASNTYGSVSGTTTDLTKTSSPPLREKTALVNVQSNHVGHVEAQDDSNVGVEDNNLHWFKAAMIMIAETISLGVLGLPRCLAALGIIPGVILIWSFGLMATYTGFVVWQFKQAHPDMRTLAHGLEMIFGRWGRWVGEVSQSLMLLFVMAAHVVLFGSAMAELTNRGICKVLSMAIGAFTCFIVSLPRTMKGNSYHSALSCCSITIATTIALISIARTNPVASSHFGPAYAILPYNLTSFKSAAMASSSIILAFNGHIAYPTIITEMIRPQDFPKALIFLESVAVTFYTIVAVVMYIYAGQGVTAPALGSAEPLVRKVAYGFALPTIVVAGVIMAVVLGKNLYSFTWRRRLHVTTENTFRAWGSWIGILVCLWVLAWIVANVIPIFGQLLGLIGALFGTWFALGFCSMLWLGLNVGRHLEKWKKVVLTAVNVGILLVCAGCCIVGTYGSLMEIIAGGEGGKPFSCNH</sequence>
<evidence type="ECO:0000256" key="3">
    <source>
        <dbReference type="ARBA" id="ARBA00022692"/>
    </source>
</evidence>
<keyword evidence="5 7" id="KW-0472">Membrane</keyword>
<keyword evidence="3 7" id="KW-0812">Transmembrane</keyword>
<feature type="transmembrane region" description="Helical" evidence="7">
    <location>
        <begin position="480"/>
        <end position="502"/>
    </location>
</feature>
<feature type="transmembrane region" description="Helical" evidence="7">
    <location>
        <begin position="444"/>
        <end position="468"/>
    </location>
</feature>
<feature type="region of interest" description="Disordered" evidence="6">
    <location>
        <begin position="1"/>
        <end position="79"/>
    </location>
</feature>
<protein>
    <recommendedName>
        <fullName evidence="8">Amino acid transporter transmembrane domain-containing protein</fullName>
    </recommendedName>
</protein>
<gene>
    <name evidence="9" type="ORF">LTR78_008240</name>
</gene>
<feature type="transmembrane region" description="Helical" evidence="7">
    <location>
        <begin position="253"/>
        <end position="271"/>
    </location>
</feature>
<evidence type="ECO:0000256" key="1">
    <source>
        <dbReference type="ARBA" id="ARBA00004141"/>
    </source>
</evidence>
<feature type="domain" description="Amino acid transporter transmembrane" evidence="8">
    <location>
        <begin position="113"/>
        <end position="505"/>
    </location>
</feature>
<comment type="caution">
    <text evidence="9">The sequence shown here is derived from an EMBL/GenBank/DDBJ whole genome shotgun (WGS) entry which is preliminary data.</text>
</comment>
<evidence type="ECO:0000256" key="6">
    <source>
        <dbReference type="SAM" id="MobiDB-lite"/>
    </source>
</evidence>
<evidence type="ECO:0000256" key="2">
    <source>
        <dbReference type="ARBA" id="ARBA00008066"/>
    </source>
</evidence>
<comment type="similarity">
    <text evidence="2">Belongs to the amino acid/polyamine transporter 2 family.</text>
</comment>
<keyword evidence="4 7" id="KW-1133">Transmembrane helix</keyword>